<evidence type="ECO:0000259" key="8">
    <source>
        <dbReference type="PROSITE" id="PS50162"/>
    </source>
</evidence>
<dbReference type="PANTHER" id="PTHR22942">
    <property type="entry name" value="RECA/RAD51/RADA DNA STRAND-PAIRING FAMILY MEMBER"/>
    <property type="match status" value="1"/>
</dbReference>
<evidence type="ECO:0000256" key="6">
    <source>
        <dbReference type="ARBA" id="ARBA00023242"/>
    </source>
</evidence>
<reference evidence="9 10" key="1">
    <citation type="submission" date="2017-06" db="EMBL/GenBank/DDBJ databases">
        <title>Draft genome sequence of a variant of Elsinoe murrayae.</title>
        <authorList>
            <person name="Cheng Q."/>
        </authorList>
    </citation>
    <scope>NUCLEOTIDE SEQUENCE [LARGE SCALE GENOMIC DNA]</scope>
    <source>
        <strain evidence="9 10">CQ-2017a</strain>
    </source>
</reference>
<evidence type="ECO:0000313" key="9">
    <source>
        <dbReference type="EMBL" id="PNS14511.1"/>
    </source>
</evidence>
<keyword evidence="2" id="KW-0547">Nucleotide-binding</keyword>
<feature type="compositionally biased region" description="Low complexity" evidence="7">
    <location>
        <begin position="292"/>
        <end position="314"/>
    </location>
</feature>
<keyword evidence="4" id="KW-0067">ATP-binding</keyword>
<gene>
    <name evidence="9" type="ORF">CAC42_3797</name>
</gene>
<proteinExistence type="predicted"/>
<keyword evidence="3" id="KW-0227">DNA damage</keyword>
<dbReference type="EMBL" id="NKHZ01000086">
    <property type="protein sequence ID" value="PNS14511.1"/>
    <property type="molecule type" value="Genomic_DNA"/>
</dbReference>
<name>A0A2K1QHV7_9PEZI</name>
<evidence type="ECO:0000256" key="5">
    <source>
        <dbReference type="ARBA" id="ARBA00023204"/>
    </source>
</evidence>
<dbReference type="GO" id="GO:0000730">
    <property type="term" value="P:DNA recombinase assembly"/>
    <property type="evidence" value="ECO:0007669"/>
    <property type="project" value="TreeGrafter"/>
</dbReference>
<evidence type="ECO:0000256" key="2">
    <source>
        <dbReference type="ARBA" id="ARBA00022741"/>
    </source>
</evidence>
<dbReference type="FunCoup" id="A0A2K1QHV7">
    <property type="interactions" value="32"/>
</dbReference>
<feature type="region of interest" description="Disordered" evidence="7">
    <location>
        <begin position="280"/>
        <end position="314"/>
    </location>
</feature>
<dbReference type="Pfam" id="PF08423">
    <property type="entry name" value="Rad51"/>
    <property type="match status" value="1"/>
</dbReference>
<dbReference type="InParanoid" id="A0A2K1QHV7"/>
<dbReference type="InterPro" id="IPR027417">
    <property type="entry name" value="P-loop_NTPase"/>
</dbReference>
<dbReference type="OrthoDB" id="1861185at2759"/>
<comment type="subcellular location">
    <subcellularLocation>
        <location evidence="1">Nucleus</location>
    </subcellularLocation>
</comment>
<protein>
    <recommendedName>
        <fullName evidence="8">RecA family profile 1 domain-containing protein</fullName>
    </recommendedName>
</protein>
<dbReference type="InterPro" id="IPR020588">
    <property type="entry name" value="RecA_ATP-bd"/>
</dbReference>
<keyword evidence="5" id="KW-0234">DNA repair</keyword>
<dbReference type="GO" id="GO:0042148">
    <property type="term" value="P:DNA strand invasion"/>
    <property type="evidence" value="ECO:0007669"/>
    <property type="project" value="TreeGrafter"/>
</dbReference>
<evidence type="ECO:0000313" key="10">
    <source>
        <dbReference type="Proteomes" id="UP000243797"/>
    </source>
</evidence>
<dbReference type="GO" id="GO:0000150">
    <property type="term" value="F:DNA strand exchange activity"/>
    <property type="evidence" value="ECO:0007669"/>
    <property type="project" value="TreeGrafter"/>
</dbReference>
<evidence type="ECO:0000256" key="4">
    <source>
        <dbReference type="ARBA" id="ARBA00022840"/>
    </source>
</evidence>
<dbReference type="Proteomes" id="UP000243797">
    <property type="component" value="Unassembled WGS sequence"/>
</dbReference>
<evidence type="ECO:0000256" key="3">
    <source>
        <dbReference type="ARBA" id="ARBA00022763"/>
    </source>
</evidence>
<dbReference type="GO" id="GO:0006312">
    <property type="term" value="P:mitotic recombination"/>
    <property type="evidence" value="ECO:0007669"/>
    <property type="project" value="TreeGrafter"/>
</dbReference>
<dbReference type="Gene3D" id="3.40.50.300">
    <property type="entry name" value="P-loop containing nucleotide triphosphate hydrolases"/>
    <property type="match status" value="1"/>
</dbReference>
<dbReference type="STRING" id="2082308.A0A2K1QHV7"/>
<keyword evidence="6" id="KW-0539">Nucleus</keyword>
<dbReference type="GO" id="GO:0005524">
    <property type="term" value="F:ATP binding"/>
    <property type="evidence" value="ECO:0007669"/>
    <property type="project" value="UniProtKB-KW"/>
</dbReference>
<dbReference type="GO" id="GO:0003690">
    <property type="term" value="F:double-stranded DNA binding"/>
    <property type="evidence" value="ECO:0007669"/>
    <property type="project" value="TreeGrafter"/>
</dbReference>
<sequence>MTDLLHVLPDFDTASFTHILPSLERTCIACNDILTLDPVDVAKRASVPSAEIRRLKHDLVAQLQLEVEHAHNIGSDDEDAWTAISTLDDRLDDALGGGFPSRHLCEVTGESAAGKTQLLLSLCLAVQLPAPYGLEKQALYITTEAPLQTSRLSQILASNPIIALFTEKLRPTLAKVHSIKLADLEAQEHILQYQVPVAIERHNIGLVVIDSIAANFRAEFDRGDSNGDMTEATLTHKRSAFATRTRQLVSLGAHLRSLAQKYNLAVVVSNQVLDRFTPQAPIAARQPSQGTSQASQLSSRQSSQPYSPRSRSAQLPISVSLAQLDGASDGPDHKSINLSTIDPLTLDHQQRFTTGWGHISQSHLSSLAYSDPTFHPTHYHANNLKTPSLGQVWTSQLSARVVLLKSPLYKDHDYRHGIRELEIKGWSRWIAVVFASWTADHGGRLGTDFEIWEGGLKAAEHAPTTTANPEEREG</sequence>
<dbReference type="InterPro" id="IPR047348">
    <property type="entry name" value="XRCC3-like_C"/>
</dbReference>
<dbReference type="AlphaFoldDB" id="A0A2K1QHV7"/>
<organism evidence="9 10">
    <name type="scientific">Sphaceloma murrayae</name>
    <dbReference type="NCBI Taxonomy" id="2082308"/>
    <lineage>
        <taxon>Eukaryota</taxon>
        <taxon>Fungi</taxon>
        <taxon>Dikarya</taxon>
        <taxon>Ascomycota</taxon>
        <taxon>Pezizomycotina</taxon>
        <taxon>Dothideomycetes</taxon>
        <taxon>Dothideomycetidae</taxon>
        <taxon>Myriangiales</taxon>
        <taxon>Elsinoaceae</taxon>
        <taxon>Sphaceloma</taxon>
    </lineage>
</organism>
<evidence type="ECO:0000256" key="7">
    <source>
        <dbReference type="SAM" id="MobiDB-lite"/>
    </source>
</evidence>
<dbReference type="InterPro" id="IPR013632">
    <property type="entry name" value="Rad51_C"/>
</dbReference>
<dbReference type="GO" id="GO:0140664">
    <property type="term" value="F:ATP-dependent DNA damage sensor activity"/>
    <property type="evidence" value="ECO:0007669"/>
    <property type="project" value="InterPro"/>
</dbReference>
<accession>A0A2K1QHV7</accession>
<dbReference type="PROSITE" id="PS50162">
    <property type="entry name" value="RECA_2"/>
    <property type="match status" value="1"/>
</dbReference>
<dbReference type="CDD" id="cd19491">
    <property type="entry name" value="XRCC3"/>
    <property type="match status" value="1"/>
</dbReference>
<comment type="caution">
    <text evidence="9">The sequence shown here is derived from an EMBL/GenBank/DDBJ whole genome shotgun (WGS) entry which is preliminary data.</text>
</comment>
<dbReference type="PANTHER" id="PTHR22942:SF66">
    <property type="entry name" value="RE19845P"/>
    <property type="match status" value="1"/>
</dbReference>
<feature type="domain" description="RecA family profile 1" evidence="8">
    <location>
        <begin position="80"/>
        <end position="272"/>
    </location>
</feature>
<evidence type="ECO:0000256" key="1">
    <source>
        <dbReference type="ARBA" id="ARBA00004123"/>
    </source>
</evidence>
<keyword evidence="10" id="KW-1185">Reference proteome</keyword>
<dbReference type="GO" id="GO:0003697">
    <property type="term" value="F:single-stranded DNA binding"/>
    <property type="evidence" value="ECO:0007669"/>
    <property type="project" value="TreeGrafter"/>
</dbReference>
<dbReference type="SUPFAM" id="SSF52540">
    <property type="entry name" value="P-loop containing nucleoside triphosphate hydrolases"/>
    <property type="match status" value="1"/>
</dbReference>
<dbReference type="GO" id="GO:0005634">
    <property type="term" value="C:nucleus"/>
    <property type="evidence" value="ECO:0007669"/>
    <property type="project" value="UniProtKB-SubCell"/>
</dbReference>
<dbReference type="GO" id="GO:0061982">
    <property type="term" value="P:meiosis I cell cycle process"/>
    <property type="evidence" value="ECO:0007669"/>
    <property type="project" value="UniProtKB-ARBA"/>
</dbReference>